<feature type="region of interest" description="Disordered" evidence="2">
    <location>
        <begin position="397"/>
        <end position="436"/>
    </location>
</feature>
<proteinExistence type="predicted"/>
<organism evidence="4 5">
    <name type="scientific">Bathycoccus prasinos</name>
    <dbReference type="NCBI Taxonomy" id="41875"/>
    <lineage>
        <taxon>Eukaryota</taxon>
        <taxon>Viridiplantae</taxon>
        <taxon>Chlorophyta</taxon>
        <taxon>Mamiellophyceae</taxon>
        <taxon>Mamiellales</taxon>
        <taxon>Bathycoccaceae</taxon>
        <taxon>Bathycoccus</taxon>
    </lineage>
</organism>
<evidence type="ECO:0000313" key="5">
    <source>
        <dbReference type="Proteomes" id="UP000198341"/>
    </source>
</evidence>
<dbReference type="GO" id="GO:0008270">
    <property type="term" value="F:zinc ion binding"/>
    <property type="evidence" value="ECO:0007669"/>
    <property type="project" value="UniProtKB-KW"/>
</dbReference>
<dbReference type="EMBL" id="FO082277">
    <property type="protein sequence ID" value="CCO15294.1"/>
    <property type="molecule type" value="Genomic_DNA"/>
</dbReference>
<dbReference type="Pfam" id="PF00320">
    <property type="entry name" value="GATA"/>
    <property type="match status" value="1"/>
</dbReference>
<feature type="compositionally biased region" description="Low complexity" evidence="2">
    <location>
        <begin position="617"/>
        <end position="629"/>
    </location>
</feature>
<dbReference type="OrthoDB" id="2162994at2759"/>
<dbReference type="Proteomes" id="UP000198341">
    <property type="component" value="Chromosome 2"/>
</dbReference>
<dbReference type="CDD" id="cd00202">
    <property type="entry name" value="ZnF_GATA"/>
    <property type="match status" value="1"/>
</dbReference>
<keyword evidence="1" id="KW-0479">Metal-binding</keyword>
<dbReference type="KEGG" id="bpg:Bathy02g02870"/>
<feature type="compositionally biased region" description="Basic and acidic residues" evidence="2">
    <location>
        <begin position="106"/>
        <end position="121"/>
    </location>
</feature>
<dbReference type="GeneID" id="19017400"/>
<dbReference type="InterPro" id="IPR013088">
    <property type="entry name" value="Znf_NHR/GATA"/>
</dbReference>
<dbReference type="SMART" id="SM00401">
    <property type="entry name" value="ZnF_GATA"/>
    <property type="match status" value="1"/>
</dbReference>
<dbReference type="PANTHER" id="PTHR23353">
    <property type="entry name" value="RAB-GAP/TBC-RELATED"/>
    <property type="match status" value="1"/>
</dbReference>
<dbReference type="GO" id="GO:0043565">
    <property type="term" value="F:sequence-specific DNA binding"/>
    <property type="evidence" value="ECO:0007669"/>
    <property type="project" value="InterPro"/>
</dbReference>
<sequence length="682" mass="74789">MEKEEGSGVSATVDKIQRENNIPKNASESDFTYTTNFEMQQQNSSGGSLARRENAGSSEPSSKPNKPSLLNPNKNNNTNNNNNDKNAGESAKPAGTDATTMTTTDAKQRDTASPSRRESGRLKSLHVQRATLDAEAKARALKFTCSLFPRANIRVKYLGMVDEKIAEQMDVEKLAKEHYKEGGNVHPTSSNTNNTSSNDEEKNEMLKPLGYRCEGTLFSEPFEATIDESGYHFVRWGAEGEGRRVVETPCSTSTSQKAEETSEKQQQQQQQPETSNNDSSETTTTTTTANKKGLLDVDEAVKCIVEEIARRFENKIPGMKPSSSSSLKLNTGNSNNNNNGNGGRLCSNCGAGSNSTPLMRRGPDGVRSLCNACGLWYARRGTQRPIEGGSVAEREAKAAKETMAAAAAAGEEQGGDGEFNKRTKEEEDEAKRQLEKEIEEKEKLARIVPKIESLNGFAVFGYHEHIVQDALRAHIIAKYAPSMGMDVLMAAGMHKYGRYETSFMLSNGGKNQPAQQRRSSKRERKEITKFVDVAYTNAPQKRKTNASSKTAAKRLKAQQASEEKAAKKAATASAGASAGGGAVTKKVGMRKNASDRSMADQFFGLNDSFHERPISSNNNNQNVQQEQRQPTAAEDLQSWENVLFSNGFGGEPLYTNIIPGNQQRHQEHHQSNTMFFAAEQYQ</sequence>
<feature type="region of interest" description="Disordered" evidence="2">
    <location>
        <begin position="608"/>
        <end position="633"/>
    </location>
</feature>
<dbReference type="PROSITE" id="PS00344">
    <property type="entry name" value="GATA_ZN_FINGER_1"/>
    <property type="match status" value="1"/>
</dbReference>
<evidence type="ECO:0000313" key="4">
    <source>
        <dbReference type="EMBL" id="CCO15294.1"/>
    </source>
</evidence>
<dbReference type="GO" id="GO:0006355">
    <property type="term" value="P:regulation of DNA-templated transcription"/>
    <property type="evidence" value="ECO:0007669"/>
    <property type="project" value="InterPro"/>
</dbReference>
<feature type="region of interest" description="Disordered" evidence="2">
    <location>
        <begin position="316"/>
        <end position="341"/>
    </location>
</feature>
<feature type="region of interest" description="Disordered" evidence="2">
    <location>
        <begin position="504"/>
        <end position="593"/>
    </location>
</feature>
<feature type="region of interest" description="Disordered" evidence="2">
    <location>
        <begin position="1"/>
        <end position="127"/>
    </location>
</feature>
<feature type="compositionally biased region" description="Low complexity" evidence="2">
    <location>
        <begin position="401"/>
        <end position="411"/>
    </location>
</feature>
<feature type="compositionally biased region" description="Low complexity" evidence="2">
    <location>
        <begin position="94"/>
        <end position="105"/>
    </location>
</feature>
<feature type="compositionally biased region" description="Polar residues" evidence="2">
    <location>
        <begin position="272"/>
        <end position="281"/>
    </location>
</feature>
<dbReference type="PANTHER" id="PTHR23353:SF23">
    <property type="entry name" value="PROTEIN HAIRLESS"/>
    <property type="match status" value="1"/>
</dbReference>
<feature type="compositionally biased region" description="Low complexity" evidence="2">
    <location>
        <begin position="57"/>
        <end position="85"/>
    </location>
</feature>
<keyword evidence="1" id="KW-0862">Zinc</keyword>
<keyword evidence="1" id="KW-0863">Zinc-finger</keyword>
<dbReference type="InterPro" id="IPR053019">
    <property type="entry name" value="GATA_zinc_finger"/>
</dbReference>
<feature type="compositionally biased region" description="Low complexity" evidence="2">
    <location>
        <begin position="188"/>
        <end position="197"/>
    </location>
</feature>
<name>K8EBR2_9CHLO</name>
<dbReference type="SUPFAM" id="SSF57716">
    <property type="entry name" value="Glucocorticoid receptor-like (DNA-binding domain)"/>
    <property type="match status" value="1"/>
</dbReference>
<dbReference type="Gene3D" id="3.30.50.10">
    <property type="entry name" value="Erythroid Transcription Factor GATA-1, subunit A"/>
    <property type="match status" value="1"/>
</dbReference>
<feature type="compositionally biased region" description="Polar residues" evidence="2">
    <location>
        <begin position="504"/>
        <end position="517"/>
    </location>
</feature>
<reference evidence="4 5" key="1">
    <citation type="submission" date="2011-10" db="EMBL/GenBank/DDBJ databases">
        <authorList>
            <person name="Genoscope - CEA"/>
        </authorList>
    </citation>
    <scope>NUCLEOTIDE SEQUENCE [LARGE SCALE GENOMIC DNA]</scope>
    <source>
        <strain evidence="4 5">RCC 1105</strain>
    </source>
</reference>
<feature type="domain" description="GATA-type" evidence="3">
    <location>
        <begin position="340"/>
        <end position="400"/>
    </location>
</feature>
<evidence type="ECO:0000256" key="2">
    <source>
        <dbReference type="SAM" id="MobiDB-lite"/>
    </source>
</evidence>
<feature type="compositionally biased region" description="Polar residues" evidence="2">
    <location>
        <begin position="19"/>
        <end position="47"/>
    </location>
</feature>
<evidence type="ECO:0000256" key="1">
    <source>
        <dbReference type="PROSITE-ProRule" id="PRU00094"/>
    </source>
</evidence>
<protein>
    <recommendedName>
        <fullName evidence="3">GATA-type domain-containing protein</fullName>
    </recommendedName>
</protein>
<accession>K8EBR2</accession>
<keyword evidence="5" id="KW-1185">Reference proteome</keyword>
<feature type="compositionally biased region" description="Basic and acidic residues" evidence="2">
    <location>
        <begin position="418"/>
        <end position="436"/>
    </location>
</feature>
<dbReference type="PROSITE" id="PS50114">
    <property type="entry name" value="GATA_ZN_FINGER_2"/>
    <property type="match status" value="1"/>
</dbReference>
<dbReference type="AlphaFoldDB" id="K8EBR2"/>
<dbReference type="RefSeq" id="XP_007515054.1">
    <property type="nucleotide sequence ID" value="XM_007514992.1"/>
</dbReference>
<feature type="region of interest" description="Disordered" evidence="2">
    <location>
        <begin position="180"/>
        <end position="203"/>
    </location>
</feature>
<dbReference type="eggNOG" id="KOG1601">
    <property type="taxonomic scope" value="Eukaryota"/>
</dbReference>
<evidence type="ECO:0000259" key="3">
    <source>
        <dbReference type="PROSITE" id="PS50114"/>
    </source>
</evidence>
<feature type="region of interest" description="Disordered" evidence="2">
    <location>
        <begin position="245"/>
        <end position="290"/>
    </location>
</feature>
<dbReference type="InterPro" id="IPR000679">
    <property type="entry name" value="Znf_GATA"/>
</dbReference>
<gene>
    <name evidence="4" type="ORF">Bathy02g02870</name>
</gene>
<feature type="compositionally biased region" description="Low complexity" evidence="2">
    <location>
        <begin position="322"/>
        <end position="341"/>
    </location>
</feature>